<feature type="domain" description="Major facilitator superfamily (MFS) profile" evidence="8">
    <location>
        <begin position="7"/>
        <end position="386"/>
    </location>
</feature>
<feature type="transmembrane region" description="Helical" evidence="7">
    <location>
        <begin position="359"/>
        <end position="382"/>
    </location>
</feature>
<evidence type="ECO:0000256" key="2">
    <source>
        <dbReference type="ARBA" id="ARBA00022448"/>
    </source>
</evidence>
<keyword evidence="5 7" id="KW-1133">Transmembrane helix</keyword>
<keyword evidence="10" id="KW-1185">Reference proteome</keyword>
<dbReference type="Gene3D" id="1.20.1250.20">
    <property type="entry name" value="MFS general substrate transporter like domains"/>
    <property type="match status" value="1"/>
</dbReference>
<gene>
    <name evidence="9" type="ORF">GCM10009710_28040</name>
</gene>
<organism evidence="9 10">
    <name type="scientific">Aeromicrobium alkaliterrae</name>
    <dbReference type="NCBI Taxonomy" id="302168"/>
    <lineage>
        <taxon>Bacteria</taxon>
        <taxon>Bacillati</taxon>
        <taxon>Actinomycetota</taxon>
        <taxon>Actinomycetes</taxon>
        <taxon>Propionibacteriales</taxon>
        <taxon>Nocardioidaceae</taxon>
        <taxon>Aeromicrobium</taxon>
    </lineage>
</organism>
<evidence type="ECO:0000256" key="7">
    <source>
        <dbReference type="SAM" id="Phobius"/>
    </source>
</evidence>
<feature type="transmembrane region" description="Helical" evidence="7">
    <location>
        <begin position="76"/>
        <end position="96"/>
    </location>
</feature>
<evidence type="ECO:0000256" key="4">
    <source>
        <dbReference type="ARBA" id="ARBA00022692"/>
    </source>
</evidence>
<reference evidence="10" key="1">
    <citation type="journal article" date="2019" name="Int. J. Syst. Evol. Microbiol.">
        <title>The Global Catalogue of Microorganisms (GCM) 10K type strain sequencing project: providing services to taxonomists for standard genome sequencing and annotation.</title>
        <authorList>
            <consortium name="The Broad Institute Genomics Platform"/>
            <consortium name="The Broad Institute Genome Sequencing Center for Infectious Disease"/>
            <person name="Wu L."/>
            <person name="Ma J."/>
        </authorList>
    </citation>
    <scope>NUCLEOTIDE SEQUENCE [LARGE SCALE GENOMIC DNA]</scope>
    <source>
        <strain evidence="10">JCM 13518</strain>
    </source>
</reference>
<sequence length="387" mass="38409">MSRPPRGLTATSLLLLVTMLASFTPTPLYPAYRQEWGLGDAEISWVFAGYPLGVMVVLVALGGMSDRIGRVPTLRLGAGLLIAAMAVLASAPSLEALVAGRLLQGAATGLVTGAGAAALMDLHPRGTGAGTSRTTLMLATGLAIGPLLAGQATARLPGPLVTPYVLTIVLLLVPFTALVALGSSRPERTTPARLLAPIRVPRSILVPVGIAAASVATTNATFAMLGSYGPDVVARAASSSSPGVAGAFVSSILVLVAVVQVLARGPRVVLMAVGAATTAAGWGAVTLAAALREPAVLVAAVPLLGVGAGLGLHASAGHVGAVSPPERRAEIYSAYLLSAFVALAASAFGLGAVVEAQGITAAAATATGVCAGLTVLVALGLLPRRSR</sequence>
<comment type="subcellular location">
    <subcellularLocation>
        <location evidence="1">Cell membrane</location>
        <topology evidence="1">Multi-pass membrane protein</topology>
    </subcellularLocation>
</comment>
<dbReference type="Proteomes" id="UP001501057">
    <property type="component" value="Unassembled WGS sequence"/>
</dbReference>
<dbReference type="InterPro" id="IPR020846">
    <property type="entry name" value="MFS_dom"/>
</dbReference>
<keyword evidence="6 7" id="KW-0472">Membrane</keyword>
<feature type="transmembrane region" description="Helical" evidence="7">
    <location>
        <begin position="334"/>
        <end position="353"/>
    </location>
</feature>
<dbReference type="Pfam" id="PF07690">
    <property type="entry name" value="MFS_1"/>
    <property type="match status" value="1"/>
</dbReference>
<protein>
    <submittedName>
        <fullName evidence="9">MFS transporter</fullName>
    </submittedName>
</protein>
<name>A0ABP4W6C1_9ACTN</name>
<dbReference type="PROSITE" id="PS50850">
    <property type="entry name" value="MFS"/>
    <property type="match status" value="1"/>
</dbReference>
<evidence type="ECO:0000313" key="10">
    <source>
        <dbReference type="Proteomes" id="UP001501057"/>
    </source>
</evidence>
<feature type="transmembrane region" description="Helical" evidence="7">
    <location>
        <begin position="269"/>
        <end position="291"/>
    </location>
</feature>
<dbReference type="InterPro" id="IPR036259">
    <property type="entry name" value="MFS_trans_sf"/>
</dbReference>
<evidence type="ECO:0000313" key="9">
    <source>
        <dbReference type="EMBL" id="GAA1746378.1"/>
    </source>
</evidence>
<dbReference type="SUPFAM" id="SSF103473">
    <property type="entry name" value="MFS general substrate transporter"/>
    <property type="match status" value="1"/>
</dbReference>
<evidence type="ECO:0000256" key="6">
    <source>
        <dbReference type="ARBA" id="ARBA00023136"/>
    </source>
</evidence>
<feature type="transmembrane region" description="Helical" evidence="7">
    <location>
        <begin position="204"/>
        <end position="224"/>
    </location>
</feature>
<evidence type="ECO:0000256" key="5">
    <source>
        <dbReference type="ARBA" id="ARBA00022989"/>
    </source>
</evidence>
<dbReference type="RefSeq" id="WP_344202738.1">
    <property type="nucleotide sequence ID" value="NZ_BAAAME010000005.1"/>
</dbReference>
<feature type="transmembrane region" description="Helical" evidence="7">
    <location>
        <begin position="164"/>
        <end position="183"/>
    </location>
</feature>
<keyword evidence="4 7" id="KW-0812">Transmembrane</keyword>
<feature type="transmembrane region" description="Helical" evidence="7">
    <location>
        <begin position="45"/>
        <end position="64"/>
    </location>
</feature>
<accession>A0ABP4W6C1</accession>
<feature type="transmembrane region" description="Helical" evidence="7">
    <location>
        <begin position="297"/>
        <end position="322"/>
    </location>
</feature>
<dbReference type="InterPro" id="IPR050171">
    <property type="entry name" value="MFS_Transporters"/>
</dbReference>
<evidence type="ECO:0000256" key="3">
    <source>
        <dbReference type="ARBA" id="ARBA00022475"/>
    </source>
</evidence>
<dbReference type="PANTHER" id="PTHR23517">
    <property type="entry name" value="RESISTANCE PROTEIN MDTM, PUTATIVE-RELATED-RELATED"/>
    <property type="match status" value="1"/>
</dbReference>
<dbReference type="EMBL" id="BAAAME010000005">
    <property type="protein sequence ID" value="GAA1746378.1"/>
    <property type="molecule type" value="Genomic_DNA"/>
</dbReference>
<keyword evidence="2" id="KW-0813">Transport</keyword>
<evidence type="ECO:0000256" key="1">
    <source>
        <dbReference type="ARBA" id="ARBA00004651"/>
    </source>
</evidence>
<keyword evidence="3" id="KW-1003">Cell membrane</keyword>
<dbReference type="InterPro" id="IPR011701">
    <property type="entry name" value="MFS"/>
</dbReference>
<comment type="caution">
    <text evidence="9">The sequence shown here is derived from an EMBL/GenBank/DDBJ whole genome shotgun (WGS) entry which is preliminary data.</text>
</comment>
<proteinExistence type="predicted"/>
<feature type="transmembrane region" description="Helical" evidence="7">
    <location>
        <begin position="244"/>
        <end position="262"/>
    </location>
</feature>
<evidence type="ECO:0000259" key="8">
    <source>
        <dbReference type="PROSITE" id="PS50850"/>
    </source>
</evidence>